<dbReference type="InterPro" id="IPR002487">
    <property type="entry name" value="TF_Kbox"/>
</dbReference>
<evidence type="ECO:0000259" key="1">
    <source>
        <dbReference type="Pfam" id="PF01486"/>
    </source>
</evidence>
<comment type="caution">
    <text evidence="2">The sequence shown here is derived from an EMBL/GenBank/DDBJ whole genome shotgun (WGS) entry which is preliminary data.</text>
</comment>
<reference evidence="2 3" key="1">
    <citation type="submission" date="2024-03" db="EMBL/GenBank/DDBJ databases">
        <authorList>
            <person name="Martinez-Hernandez J."/>
        </authorList>
    </citation>
    <scope>NUCLEOTIDE SEQUENCE [LARGE SCALE GENOMIC DNA]</scope>
</reference>
<accession>A0AAV1Y8J6</accession>
<dbReference type="Pfam" id="PF01486">
    <property type="entry name" value="K-box"/>
    <property type="match status" value="1"/>
</dbReference>
<dbReference type="GO" id="GO:0003700">
    <property type="term" value="F:DNA-binding transcription factor activity"/>
    <property type="evidence" value="ECO:0007669"/>
    <property type="project" value="InterPro"/>
</dbReference>
<dbReference type="Proteomes" id="UP001497480">
    <property type="component" value="Unassembled WGS sequence"/>
</dbReference>
<protein>
    <recommendedName>
        <fullName evidence="1">K-box domain-containing protein</fullName>
    </recommendedName>
</protein>
<dbReference type="EMBL" id="CAXHTB010000022">
    <property type="protein sequence ID" value="CAL0329671.1"/>
    <property type="molecule type" value="Genomic_DNA"/>
</dbReference>
<organism evidence="2 3">
    <name type="scientific">Lupinus luteus</name>
    <name type="common">European yellow lupine</name>
    <dbReference type="NCBI Taxonomy" id="3873"/>
    <lineage>
        <taxon>Eukaryota</taxon>
        <taxon>Viridiplantae</taxon>
        <taxon>Streptophyta</taxon>
        <taxon>Embryophyta</taxon>
        <taxon>Tracheophyta</taxon>
        <taxon>Spermatophyta</taxon>
        <taxon>Magnoliopsida</taxon>
        <taxon>eudicotyledons</taxon>
        <taxon>Gunneridae</taxon>
        <taxon>Pentapetalae</taxon>
        <taxon>rosids</taxon>
        <taxon>fabids</taxon>
        <taxon>Fabales</taxon>
        <taxon>Fabaceae</taxon>
        <taxon>Papilionoideae</taxon>
        <taxon>50 kb inversion clade</taxon>
        <taxon>genistoids sensu lato</taxon>
        <taxon>core genistoids</taxon>
        <taxon>Genisteae</taxon>
        <taxon>Lupinus</taxon>
    </lineage>
</organism>
<evidence type="ECO:0000313" key="2">
    <source>
        <dbReference type="EMBL" id="CAL0329671.1"/>
    </source>
</evidence>
<feature type="domain" description="K-box" evidence="1">
    <location>
        <begin position="7"/>
        <end position="59"/>
    </location>
</feature>
<name>A0AAV1Y8J6_LUPLU</name>
<proteinExistence type="predicted"/>
<dbReference type="AlphaFoldDB" id="A0AAV1Y8J6"/>
<keyword evidence="3" id="KW-1185">Reference proteome</keyword>
<evidence type="ECO:0000313" key="3">
    <source>
        <dbReference type="Proteomes" id="UP001497480"/>
    </source>
</evidence>
<dbReference type="GO" id="GO:0005634">
    <property type="term" value="C:nucleus"/>
    <property type="evidence" value="ECO:0007669"/>
    <property type="project" value="InterPro"/>
</dbReference>
<gene>
    <name evidence="2" type="ORF">LLUT_LOCUS30731</name>
</gene>
<sequence length="60" mass="6948">MVKEPDSNHLKDEITKLRSTYLRMIGKELDGMSLKELQHLENQLTEGILAVKNKKEQVLL</sequence>